<proteinExistence type="inferred from homology"/>
<feature type="transmembrane region" description="Helical" evidence="5">
    <location>
        <begin position="188"/>
        <end position="207"/>
    </location>
</feature>
<evidence type="ECO:0000256" key="3">
    <source>
        <dbReference type="ARBA" id="ARBA00029447"/>
    </source>
</evidence>
<dbReference type="PROSITE" id="PS50885">
    <property type="entry name" value="HAMP"/>
    <property type="match status" value="1"/>
</dbReference>
<dbReference type="PROSITE" id="PS50111">
    <property type="entry name" value="CHEMOTAXIS_TRANSDUC_2"/>
    <property type="match status" value="1"/>
</dbReference>
<dbReference type="EMBL" id="WSES01000002">
    <property type="protein sequence ID" value="MVW59585.1"/>
    <property type="molecule type" value="Genomic_DNA"/>
</dbReference>
<accession>A0A7X3K6U2</accession>
<dbReference type="InterPro" id="IPR051310">
    <property type="entry name" value="MCP_chemotaxis"/>
</dbReference>
<dbReference type="SUPFAM" id="SSF58104">
    <property type="entry name" value="Methyl-accepting chemotaxis protein (MCP) signaling domain"/>
    <property type="match status" value="1"/>
</dbReference>
<dbReference type="Proteomes" id="UP000443353">
    <property type="component" value="Unassembled WGS sequence"/>
</dbReference>
<evidence type="ECO:0000259" key="7">
    <source>
        <dbReference type="PROSITE" id="PS50885"/>
    </source>
</evidence>
<evidence type="ECO:0000313" key="9">
    <source>
        <dbReference type="Proteomes" id="UP000443353"/>
    </source>
</evidence>
<evidence type="ECO:0000259" key="6">
    <source>
        <dbReference type="PROSITE" id="PS50111"/>
    </source>
</evidence>
<dbReference type="CDD" id="cd11386">
    <property type="entry name" value="MCP_signal"/>
    <property type="match status" value="1"/>
</dbReference>
<keyword evidence="2" id="KW-0488">Methylation</keyword>
<dbReference type="Pfam" id="PF00015">
    <property type="entry name" value="MCPsignal"/>
    <property type="match status" value="1"/>
</dbReference>
<dbReference type="AlphaFoldDB" id="A0A7X3K6U2"/>
<reference evidence="8 9" key="1">
    <citation type="submission" date="2019-12" db="EMBL/GenBank/DDBJ databases">
        <authorList>
            <person name="Li C."/>
            <person name="Zhao J."/>
        </authorList>
    </citation>
    <scope>NUCLEOTIDE SEQUENCE [LARGE SCALE GENOMIC DNA]</scope>
    <source>
        <strain evidence="8 9">NEAU-DD11</strain>
    </source>
</reference>
<dbReference type="Pfam" id="PF00672">
    <property type="entry name" value="HAMP"/>
    <property type="match status" value="1"/>
</dbReference>
<evidence type="ECO:0000256" key="2">
    <source>
        <dbReference type="ARBA" id="ARBA00022481"/>
    </source>
</evidence>
<keyword evidence="4" id="KW-0807">Transducer</keyword>
<protein>
    <submittedName>
        <fullName evidence="8">HAMP domain-containing protein</fullName>
    </submittedName>
</protein>
<evidence type="ECO:0000313" key="8">
    <source>
        <dbReference type="EMBL" id="MVW59585.1"/>
    </source>
</evidence>
<evidence type="ECO:0000256" key="1">
    <source>
        <dbReference type="ARBA" id="ARBA00004370"/>
    </source>
</evidence>
<dbReference type="GO" id="GO:0004888">
    <property type="term" value="F:transmembrane signaling receptor activity"/>
    <property type="evidence" value="ECO:0007669"/>
    <property type="project" value="InterPro"/>
</dbReference>
<comment type="subcellular location">
    <subcellularLocation>
        <location evidence="1">Membrane</location>
    </subcellularLocation>
</comment>
<organism evidence="8 9">
    <name type="scientific">Massilia cellulosiltytica</name>
    <dbReference type="NCBI Taxonomy" id="2683234"/>
    <lineage>
        <taxon>Bacteria</taxon>
        <taxon>Pseudomonadati</taxon>
        <taxon>Pseudomonadota</taxon>
        <taxon>Betaproteobacteria</taxon>
        <taxon>Burkholderiales</taxon>
        <taxon>Oxalobacteraceae</taxon>
        <taxon>Telluria group</taxon>
        <taxon>Massilia</taxon>
    </lineage>
</organism>
<name>A0A7X3K6U2_9BURK</name>
<dbReference type="RefSeq" id="WP_160407742.1">
    <property type="nucleotide sequence ID" value="NZ_WSES01000002.1"/>
</dbReference>
<comment type="caution">
    <text evidence="8">The sequence shown here is derived from an EMBL/GenBank/DDBJ whole genome shotgun (WGS) entry which is preliminary data.</text>
</comment>
<feature type="domain" description="Methyl-accepting transducer" evidence="6">
    <location>
        <begin position="268"/>
        <end position="497"/>
    </location>
</feature>
<dbReference type="PANTHER" id="PTHR43531">
    <property type="entry name" value="PROTEIN ICFG"/>
    <property type="match status" value="1"/>
</dbReference>
<dbReference type="Gene3D" id="1.10.287.950">
    <property type="entry name" value="Methyl-accepting chemotaxis protein"/>
    <property type="match status" value="1"/>
</dbReference>
<dbReference type="InterPro" id="IPR004089">
    <property type="entry name" value="MCPsignal_dom"/>
</dbReference>
<sequence>MFTHMRVGARIAIGFGSIIVMMLAVAFIGVTRLAQLDETAMRMSSDTYPKAFAFNRLIMNLDALEIALRAVLIDDGTDRVRADLAAVAALQRSGDEGLEQVGKILTTARGRELYGRLRAARSRYTAGLDRFFGLVAAGDRSAAIALLHGSLGADIQACRDGMFQMTVLGGRLMAQGSADITAEYRQSLAVIAGVAAAAMLLATVFAVRITRSITQPLGAACRLAHAVAGGDLGSRIEATARDETGALIAALARMNDSLGGMVGRIHDSARAIRLGSTEIAAGNVDLSNRTERQAASLEETASAMEQLTATVRNNAADAHAASRLAQSAADVASAGGRAVGEVVDTMGLIDASSRRIAEITDVIDQIAFQTNILALNAAVEAARAGEHGRGFAVVAAEVRNLAERSARAAKQITVLIADSADKVRAGTRTVEEAGAAIANVVGSVRHVNDVVARISVASQEQRTGIEMIGTAIARMDDVTQQNAALVEQSAAAARSMADQANVLGEVVSGFRLAPGRTLPAAGAPG</sequence>
<dbReference type="Pfam" id="PF12729">
    <property type="entry name" value="4HB_MCP_1"/>
    <property type="match status" value="1"/>
</dbReference>
<evidence type="ECO:0000256" key="5">
    <source>
        <dbReference type="SAM" id="Phobius"/>
    </source>
</evidence>
<keyword evidence="5" id="KW-0812">Transmembrane</keyword>
<keyword evidence="5" id="KW-0472">Membrane</keyword>
<dbReference type="GO" id="GO:0006935">
    <property type="term" value="P:chemotaxis"/>
    <property type="evidence" value="ECO:0007669"/>
    <property type="project" value="InterPro"/>
</dbReference>
<feature type="domain" description="HAMP" evidence="7">
    <location>
        <begin position="211"/>
        <end position="263"/>
    </location>
</feature>
<evidence type="ECO:0000256" key="4">
    <source>
        <dbReference type="PROSITE-ProRule" id="PRU00284"/>
    </source>
</evidence>
<comment type="similarity">
    <text evidence="3">Belongs to the methyl-accepting chemotaxis (MCP) protein family.</text>
</comment>
<dbReference type="PRINTS" id="PR00260">
    <property type="entry name" value="CHEMTRNSDUCR"/>
</dbReference>
<dbReference type="InterPro" id="IPR003660">
    <property type="entry name" value="HAMP_dom"/>
</dbReference>
<dbReference type="SMART" id="SM00283">
    <property type="entry name" value="MA"/>
    <property type="match status" value="1"/>
</dbReference>
<keyword evidence="9" id="KW-1185">Reference proteome</keyword>
<dbReference type="FunFam" id="1.10.287.950:FF:000001">
    <property type="entry name" value="Methyl-accepting chemotaxis sensory transducer"/>
    <property type="match status" value="1"/>
</dbReference>
<dbReference type="SMART" id="SM00304">
    <property type="entry name" value="HAMP"/>
    <property type="match status" value="1"/>
</dbReference>
<dbReference type="CDD" id="cd06225">
    <property type="entry name" value="HAMP"/>
    <property type="match status" value="1"/>
</dbReference>
<feature type="transmembrane region" description="Helical" evidence="5">
    <location>
        <begin position="12"/>
        <end position="34"/>
    </location>
</feature>
<dbReference type="CDD" id="cd19411">
    <property type="entry name" value="MCP2201-like_sensor"/>
    <property type="match status" value="1"/>
</dbReference>
<dbReference type="GO" id="GO:0007165">
    <property type="term" value="P:signal transduction"/>
    <property type="evidence" value="ECO:0007669"/>
    <property type="project" value="UniProtKB-KW"/>
</dbReference>
<dbReference type="GO" id="GO:0005886">
    <property type="term" value="C:plasma membrane"/>
    <property type="evidence" value="ECO:0007669"/>
    <property type="project" value="TreeGrafter"/>
</dbReference>
<gene>
    <name evidence="8" type="ORF">GPY61_06550</name>
</gene>
<keyword evidence="5" id="KW-1133">Transmembrane helix</keyword>
<dbReference type="InterPro" id="IPR047347">
    <property type="entry name" value="YvaQ-like_sensor"/>
</dbReference>
<dbReference type="PANTHER" id="PTHR43531:SF14">
    <property type="entry name" value="METHYL-ACCEPTING CHEMOTAXIS PROTEIN I-RELATED"/>
    <property type="match status" value="1"/>
</dbReference>
<dbReference type="InterPro" id="IPR004090">
    <property type="entry name" value="Chemotax_Me-accpt_rcpt"/>
</dbReference>
<dbReference type="InterPro" id="IPR024478">
    <property type="entry name" value="HlyB_4HB_MCP"/>
</dbReference>